<dbReference type="EMBL" id="JANPWB010000010">
    <property type="protein sequence ID" value="KAJ1145186.1"/>
    <property type="molecule type" value="Genomic_DNA"/>
</dbReference>
<evidence type="ECO:0000313" key="3">
    <source>
        <dbReference type="Proteomes" id="UP001066276"/>
    </source>
</evidence>
<sequence length="56" mass="6155">TTHISRTDPSIGTQHSIPQASIPDSRQWQTQGCHPSSFSSTHLPCFLSPFPFSDLS</sequence>
<feature type="non-terminal residue" evidence="2">
    <location>
        <position position="1"/>
    </location>
</feature>
<comment type="caution">
    <text evidence="2">The sequence shown here is derived from an EMBL/GenBank/DDBJ whole genome shotgun (WGS) entry which is preliminary data.</text>
</comment>
<protein>
    <submittedName>
        <fullName evidence="2">Uncharacterized protein</fullName>
    </submittedName>
</protein>
<accession>A0AAV7QXQ6</accession>
<reference evidence="2" key="1">
    <citation type="journal article" date="2022" name="bioRxiv">
        <title>Sequencing and chromosome-scale assembly of the giantPleurodeles waltlgenome.</title>
        <authorList>
            <person name="Brown T."/>
            <person name="Elewa A."/>
            <person name="Iarovenko S."/>
            <person name="Subramanian E."/>
            <person name="Araus A.J."/>
            <person name="Petzold A."/>
            <person name="Susuki M."/>
            <person name="Suzuki K.-i.T."/>
            <person name="Hayashi T."/>
            <person name="Toyoda A."/>
            <person name="Oliveira C."/>
            <person name="Osipova E."/>
            <person name="Leigh N.D."/>
            <person name="Simon A."/>
            <person name="Yun M.H."/>
        </authorList>
    </citation>
    <scope>NUCLEOTIDE SEQUENCE</scope>
    <source>
        <strain evidence="2">20211129_DDA</strain>
        <tissue evidence="2">Liver</tissue>
    </source>
</reference>
<evidence type="ECO:0000256" key="1">
    <source>
        <dbReference type="SAM" id="MobiDB-lite"/>
    </source>
</evidence>
<proteinExistence type="predicted"/>
<dbReference type="Proteomes" id="UP001066276">
    <property type="component" value="Chromosome 6"/>
</dbReference>
<feature type="non-terminal residue" evidence="2">
    <location>
        <position position="56"/>
    </location>
</feature>
<keyword evidence="3" id="KW-1185">Reference proteome</keyword>
<organism evidence="2 3">
    <name type="scientific">Pleurodeles waltl</name>
    <name type="common">Iberian ribbed newt</name>
    <dbReference type="NCBI Taxonomy" id="8319"/>
    <lineage>
        <taxon>Eukaryota</taxon>
        <taxon>Metazoa</taxon>
        <taxon>Chordata</taxon>
        <taxon>Craniata</taxon>
        <taxon>Vertebrata</taxon>
        <taxon>Euteleostomi</taxon>
        <taxon>Amphibia</taxon>
        <taxon>Batrachia</taxon>
        <taxon>Caudata</taxon>
        <taxon>Salamandroidea</taxon>
        <taxon>Salamandridae</taxon>
        <taxon>Pleurodelinae</taxon>
        <taxon>Pleurodeles</taxon>
    </lineage>
</organism>
<evidence type="ECO:0000313" key="2">
    <source>
        <dbReference type="EMBL" id="KAJ1145186.1"/>
    </source>
</evidence>
<dbReference type="AlphaFoldDB" id="A0AAV7QXQ6"/>
<name>A0AAV7QXQ6_PLEWA</name>
<feature type="region of interest" description="Disordered" evidence="1">
    <location>
        <begin position="1"/>
        <end position="41"/>
    </location>
</feature>
<gene>
    <name evidence="2" type="ORF">NDU88_011477</name>
</gene>